<accession>A0ACC1N948</accession>
<protein>
    <submittedName>
        <fullName evidence="1">Uncharacterized protein</fullName>
    </submittedName>
</protein>
<proteinExistence type="predicted"/>
<reference evidence="1" key="1">
    <citation type="submission" date="2022-08" db="EMBL/GenBank/DDBJ databases">
        <title>Genome Sequence of Lecanicillium fungicola.</title>
        <authorList>
            <person name="Buettner E."/>
        </authorList>
    </citation>
    <scope>NUCLEOTIDE SEQUENCE</scope>
    <source>
        <strain evidence="1">Babe33</strain>
    </source>
</reference>
<keyword evidence="2" id="KW-1185">Reference proteome</keyword>
<evidence type="ECO:0000313" key="1">
    <source>
        <dbReference type="EMBL" id="KAJ2975832.1"/>
    </source>
</evidence>
<evidence type="ECO:0000313" key="2">
    <source>
        <dbReference type="Proteomes" id="UP001143910"/>
    </source>
</evidence>
<sequence>MADQAPERPSFLSYLKRDKDKIKDKKSATKSKAAPAGTVTATAKDKSPGGEDESGLSKNQIRRAQVRKAQIQHRQRKANYVKQLEMDISQLRELITQAQHDTNALKRQNDDIKSVLSENGIPSPPGLTNGAPSPSTATVLSDASAQYIDAPPQNTTPGIYPPTETGDPFLMESLGLDEDLLVTLSANKLMGTPSFSVSPSSATSSYFTSPVSDVWSRGQIQLTPAQELTIINFILSLEHVCWDHFWLGDCHTHSTQTEDAKGHTLMATSYLMANAPESVYHERQAFGSRFRSSPTLQWPSSTVTLDTLYGLAQSLNPGTEEITPIQAWFELATRYPIELLLQPATLEALRREFKGVVRCVAFGAAMERVAFESVIFRVLGPDANTLAGL</sequence>
<comment type="caution">
    <text evidence="1">The sequence shown here is derived from an EMBL/GenBank/DDBJ whole genome shotgun (WGS) entry which is preliminary data.</text>
</comment>
<dbReference type="EMBL" id="JANJQO010000656">
    <property type="protein sequence ID" value="KAJ2975832.1"/>
    <property type="molecule type" value="Genomic_DNA"/>
</dbReference>
<organism evidence="1 2">
    <name type="scientific">Zarea fungicola</name>
    <dbReference type="NCBI Taxonomy" id="93591"/>
    <lineage>
        <taxon>Eukaryota</taxon>
        <taxon>Fungi</taxon>
        <taxon>Dikarya</taxon>
        <taxon>Ascomycota</taxon>
        <taxon>Pezizomycotina</taxon>
        <taxon>Sordariomycetes</taxon>
        <taxon>Hypocreomycetidae</taxon>
        <taxon>Hypocreales</taxon>
        <taxon>Cordycipitaceae</taxon>
        <taxon>Zarea</taxon>
    </lineage>
</organism>
<dbReference type="Proteomes" id="UP001143910">
    <property type="component" value="Unassembled WGS sequence"/>
</dbReference>
<gene>
    <name evidence="1" type="ORF">NQ176_g5295</name>
</gene>
<name>A0ACC1N948_9HYPO</name>